<dbReference type="RefSeq" id="WP_153660706.1">
    <property type="nucleotide sequence ID" value="NZ_JAAIKR010000001.1"/>
</dbReference>
<evidence type="ECO:0000256" key="11">
    <source>
        <dbReference type="ARBA" id="ARBA00023136"/>
    </source>
</evidence>
<evidence type="ECO:0000256" key="7">
    <source>
        <dbReference type="ARBA" id="ARBA00022729"/>
    </source>
</evidence>
<keyword evidence="10" id="KW-0626">Porin</keyword>
<evidence type="ECO:0000256" key="3">
    <source>
        <dbReference type="ARBA" id="ARBA00022448"/>
    </source>
</evidence>
<name>A0ABS5HYN0_9GAMM</name>
<keyword evidence="5" id="KW-0762">Sugar transport</keyword>
<evidence type="ECO:0000313" key="19">
    <source>
        <dbReference type="Proteomes" id="UP000811844"/>
    </source>
</evidence>
<keyword evidence="4" id="KW-1134">Transmembrane beta strand</keyword>
<accession>A0ABS5HYN0</accession>
<evidence type="ECO:0000256" key="9">
    <source>
        <dbReference type="ARBA" id="ARBA00023065"/>
    </source>
</evidence>
<comment type="similarity">
    <text evidence="2">Belongs to the BexD/CtrA/VexA family.</text>
</comment>
<keyword evidence="11" id="KW-0472">Membrane</keyword>
<organism evidence="18 19">
    <name type="scientific">Shewanella intestini</name>
    <dbReference type="NCBI Taxonomy" id="2017544"/>
    <lineage>
        <taxon>Bacteria</taxon>
        <taxon>Pseudomonadati</taxon>
        <taxon>Pseudomonadota</taxon>
        <taxon>Gammaproteobacteria</taxon>
        <taxon>Alteromonadales</taxon>
        <taxon>Shewanellaceae</taxon>
        <taxon>Shewanella</taxon>
    </lineage>
</organism>
<dbReference type="PANTHER" id="PTHR33619:SF3">
    <property type="entry name" value="POLYSACCHARIDE EXPORT PROTEIN GFCE-RELATED"/>
    <property type="match status" value="1"/>
</dbReference>
<dbReference type="InterPro" id="IPR049712">
    <property type="entry name" value="Poly_export"/>
</dbReference>
<evidence type="ECO:0000256" key="15">
    <source>
        <dbReference type="SAM" id="SignalP"/>
    </source>
</evidence>
<protein>
    <submittedName>
        <fullName evidence="18">Polysaccharide export protein</fullName>
    </submittedName>
</protein>
<dbReference type="PANTHER" id="PTHR33619">
    <property type="entry name" value="POLYSACCHARIDE EXPORT PROTEIN GFCE-RELATED"/>
    <property type="match status" value="1"/>
</dbReference>
<dbReference type="Pfam" id="PF22461">
    <property type="entry name" value="SLBB_2"/>
    <property type="match status" value="1"/>
</dbReference>
<keyword evidence="7 15" id="KW-0732">Signal</keyword>
<keyword evidence="9" id="KW-0406">Ion transport</keyword>
<evidence type="ECO:0000256" key="8">
    <source>
        <dbReference type="ARBA" id="ARBA00023047"/>
    </source>
</evidence>
<dbReference type="PROSITE" id="PS51257">
    <property type="entry name" value="PROKAR_LIPOPROTEIN"/>
    <property type="match status" value="1"/>
</dbReference>
<evidence type="ECO:0000259" key="16">
    <source>
        <dbReference type="Pfam" id="PF02563"/>
    </source>
</evidence>
<dbReference type="Gene3D" id="3.10.560.10">
    <property type="entry name" value="Outer membrane lipoprotein wza domain like"/>
    <property type="match status" value="1"/>
</dbReference>
<reference evidence="18 19" key="1">
    <citation type="submission" date="2020-02" db="EMBL/GenBank/DDBJ databases">
        <title>Shewanella WXL01 sp. nov., a marine bacterium isolated from green algae in Luhuitou Fringing Reef (Northern South China Sea).</title>
        <authorList>
            <person name="Wang X."/>
        </authorList>
    </citation>
    <scope>NUCLEOTIDE SEQUENCE [LARGE SCALE GENOMIC DNA]</scope>
    <source>
        <strain evidence="18 19">MCCC 1A01895</strain>
    </source>
</reference>
<evidence type="ECO:0000259" key="17">
    <source>
        <dbReference type="Pfam" id="PF22461"/>
    </source>
</evidence>
<dbReference type="EMBL" id="JAAIKR010000001">
    <property type="protein sequence ID" value="MBR9726822.1"/>
    <property type="molecule type" value="Genomic_DNA"/>
</dbReference>
<feature type="domain" description="Polysaccharide export protein N-terminal" evidence="16">
    <location>
        <begin position="96"/>
        <end position="153"/>
    </location>
</feature>
<feature type="chain" id="PRO_5046150250" evidence="15">
    <location>
        <begin position="21"/>
        <end position="415"/>
    </location>
</feature>
<evidence type="ECO:0000256" key="6">
    <source>
        <dbReference type="ARBA" id="ARBA00022692"/>
    </source>
</evidence>
<keyword evidence="3" id="KW-0813">Transport</keyword>
<keyword evidence="6" id="KW-0812">Transmembrane</keyword>
<evidence type="ECO:0000256" key="2">
    <source>
        <dbReference type="ARBA" id="ARBA00009450"/>
    </source>
</evidence>
<dbReference type="InterPro" id="IPR003715">
    <property type="entry name" value="Poly_export_N"/>
</dbReference>
<sequence length="415" mass="45867">MHIFKSAMLLLLSLSLTGCVTPMKPKSEDVCHEDSNQVDINGCHYFSQTTPYLRTISAINGHPFPPYHAQGFDPRHAKLPIIITKDNIHHFNRPLALSVGDKIDIHILNGDDFSRAVEVDADGNIYLPYLPAIKASNLTLEQLNQRIKHTLIELNMMHEHAIRISIVPISWAAINIISSGAIFEPGQHMINKKKPVENIDDGSNYSGDQASDRSITTAIKSSGGIRPDADITRVTVTRNDYVYQLDLTSIFTGRELQQFTLMSGDRVHVPTTHTFNDDLVRPSQITPPGIRVFMSNLTQPASSNSQSAVDREATRFPYGTRLLNGAIAANCVGGAQSTNASRYVILVTKNPLSSKIDVVERAIDDLIRQAWKPNMNPVLLPGDGIACYDSRVTNAREIVRSITEVVIPSSLMGYF</sequence>
<comment type="caution">
    <text evidence="18">The sequence shown here is derived from an EMBL/GenBank/DDBJ whole genome shotgun (WGS) entry which is preliminary data.</text>
</comment>
<proteinExistence type="inferred from homology"/>
<feature type="domain" description="SLBB" evidence="17">
    <location>
        <begin position="214"/>
        <end position="269"/>
    </location>
</feature>
<comment type="subcellular location">
    <subcellularLocation>
        <location evidence="1">Cell outer membrane</location>
        <topology evidence="1">Multi-pass membrane protein</topology>
    </subcellularLocation>
</comment>
<evidence type="ECO:0000256" key="1">
    <source>
        <dbReference type="ARBA" id="ARBA00004571"/>
    </source>
</evidence>
<evidence type="ECO:0000256" key="13">
    <source>
        <dbReference type="ARBA" id="ARBA00023237"/>
    </source>
</evidence>
<keyword evidence="8" id="KW-0625">Polysaccharide transport</keyword>
<keyword evidence="19" id="KW-1185">Reference proteome</keyword>
<dbReference type="Pfam" id="PF02563">
    <property type="entry name" value="Poly_export"/>
    <property type="match status" value="1"/>
</dbReference>
<evidence type="ECO:0000256" key="4">
    <source>
        <dbReference type="ARBA" id="ARBA00022452"/>
    </source>
</evidence>
<dbReference type="Gene3D" id="3.30.1950.10">
    <property type="entry name" value="wza like domain"/>
    <property type="match status" value="1"/>
</dbReference>
<evidence type="ECO:0000313" key="18">
    <source>
        <dbReference type="EMBL" id="MBR9726822.1"/>
    </source>
</evidence>
<keyword evidence="13" id="KW-0998">Cell outer membrane</keyword>
<dbReference type="InterPro" id="IPR054765">
    <property type="entry name" value="SLBB_dom"/>
</dbReference>
<evidence type="ECO:0000256" key="5">
    <source>
        <dbReference type="ARBA" id="ARBA00022597"/>
    </source>
</evidence>
<evidence type="ECO:0000256" key="10">
    <source>
        <dbReference type="ARBA" id="ARBA00023114"/>
    </source>
</evidence>
<feature type="signal peptide" evidence="15">
    <location>
        <begin position="1"/>
        <end position="20"/>
    </location>
</feature>
<dbReference type="Proteomes" id="UP000811844">
    <property type="component" value="Unassembled WGS sequence"/>
</dbReference>
<gene>
    <name evidence="18" type="ORF">G3R48_02295</name>
</gene>
<keyword evidence="12" id="KW-0564">Palmitate</keyword>
<keyword evidence="14" id="KW-0449">Lipoprotein</keyword>
<evidence type="ECO:0000256" key="14">
    <source>
        <dbReference type="ARBA" id="ARBA00023288"/>
    </source>
</evidence>
<evidence type="ECO:0000256" key="12">
    <source>
        <dbReference type="ARBA" id="ARBA00023139"/>
    </source>
</evidence>